<comment type="caution">
    <text evidence="2">The sequence shown here is derived from an EMBL/GenBank/DDBJ whole genome shotgun (WGS) entry which is preliminary data.</text>
</comment>
<dbReference type="InterPro" id="IPR057326">
    <property type="entry name" value="KR_dom"/>
</dbReference>
<feature type="domain" description="Ketoreductase" evidence="1">
    <location>
        <begin position="9"/>
        <end position="203"/>
    </location>
</feature>
<dbReference type="EMBL" id="JAGMVJ010000013">
    <property type="protein sequence ID" value="KAH7083533.1"/>
    <property type="molecule type" value="Genomic_DNA"/>
</dbReference>
<dbReference type="InterPro" id="IPR002347">
    <property type="entry name" value="SDR_fam"/>
</dbReference>
<organism evidence="2 3">
    <name type="scientific">Paraphoma chrysanthemicola</name>
    <dbReference type="NCBI Taxonomy" id="798071"/>
    <lineage>
        <taxon>Eukaryota</taxon>
        <taxon>Fungi</taxon>
        <taxon>Dikarya</taxon>
        <taxon>Ascomycota</taxon>
        <taxon>Pezizomycotina</taxon>
        <taxon>Dothideomycetes</taxon>
        <taxon>Pleosporomycetidae</taxon>
        <taxon>Pleosporales</taxon>
        <taxon>Pleosporineae</taxon>
        <taxon>Phaeosphaeriaceae</taxon>
        <taxon>Paraphoma</taxon>
    </lineage>
</organism>
<dbReference type="Pfam" id="PF00106">
    <property type="entry name" value="adh_short"/>
    <property type="match status" value="1"/>
</dbReference>
<dbReference type="GO" id="GO:0047560">
    <property type="term" value="F:3-dehydrosphinganine reductase activity"/>
    <property type="evidence" value="ECO:0007669"/>
    <property type="project" value="TreeGrafter"/>
</dbReference>
<dbReference type="GO" id="GO:0030148">
    <property type="term" value="P:sphingolipid biosynthetic process"/>
    <property type="evidence" value="ECO:0007669"/>
    <property type="project" value="TreeGrafter"/>
</dbReference>
<dbReference type="SUPFAM" id="SSF51735">
    <property type="entry name" value="NAD(P)-binding Rossmann-fold domains"/>
    <property type="match status" value="1"/>
</dbReference>
<dbReference type="OrthoDB" id="10267115at2759"/>
<dbReference type="Proteomes" id="UP000813461">
    <property type="component" value="Unassembled WGS sequence"/>
</dbReference>
<evidence type="ECO:0000313" key="2">
    <source>
        <dbReference type="EMBL" id="KAH7083533.1"/>
    </source>
</evidence>
<dbReference type="GO" id="GO:0006666">
    <property type="term" value="P:3-keto-sphinganine metabolic process"/>
    <property type="evidence" value="ECO:0007669"/>
    <property type="project" value="TreeGrafter"/>
</dbReference>
<dbReference type="Gene3D" id="3.40.50.720">
    <property type="entry name" value="NAD(P)-binding Rossmann-like Domain"/>
    <property type="match status" value="1"/>
</dbReference>
<dbReference type="SMART" id="SM00822">
    <property type="entry name" value="PKS_KR"/>
    <property type="match status" value="1"/>
</dbReference>
<accession>A0A8K0R1E1</accession>
<dbReference type="GO" id="GO:0005789">
    <property type="term" value="C:endoplasmic reticulum membrane"/>
    <property type="evidence" value="ECO:0007669"/>
    <property type="project" value="TreeGrafter"/>
</dbReference>
<evidence type="ECO:0000259" key="1">
    <source>
        <dbReference type="SMART" id="SM00822"/>
    </source>
</evidence>
<proteinExistence type="predicted"/>
<reference evidence="2" key="1">
    <citation type="journal article" date="2021" name="Nat. Commun.">
        <title>Genetic determinants of endophytism in the Arabidopsis root mycobiome.</title>
        <authorList>
            <person name="Mesny F."/>
            <person name="Miyauchi S."/>
            <person name="Thiergart T."/>
            <person name="Pickel B."/>
            <person name="Atanasova L."/>
            <person name="Karlsson M."/>
            <person name="Huettel B."/>
            <person name="Barry K.W."/>
            <person name="Haridas S."/>
            <person name="Chen C."/>
            <person name="Bauer D."/>
            <person name="Andreopoulos W."/>
            <person name="Pangilinan J."/>
            <person name="LaButti K."/>
            <person name="Riley R."/>
            <person name="Lipzen A."/>
            <person name="Clum A."/>
            <person name="Drula E."/>
            <person name="Henrissat B."/>
            <person name="Kohler A."/>
            <person name="Grigoriev I.V."/>
            <person name="Martin F.M."/>
            <person name="Hacquard S."/>
        </authorList>
    </citation>
    <scope>NUCLEOTIDE SEQUENCE</scope>
    <source>
        <strain evidence="2">MPI-SDFR-AT-0120</strain>
    </source>
</reference>
<name>A0A8K0R1E1_9PLEO</name>
<protein>
    <recommendedName>
        <fullName evidence="1">Ketoreductase domain-containing protein</fullName>
    </recommendedName>
</protein>
<evidence type="ECO:0000313" key="3">
    <source>
        <dbReference type="Proteomes" id="UP000813461"/>
    </source>
</evidence>
<sequence>MIAVKYENKTAFVAGGAGGLGKAVAKILAARGAHVIIFGRSPGPLDEAAEEIRGSCCSSLQEIKAVVVDLSDSVQVDNAFRKQGRLPDVLYCAAGGNHAQNGFFTEITPSQIEDCMRNNYFATAYPAKSVLNLWVQDDRRNECGQISKPIPRQIVIVSSAAAFVALPGSIAYTPAKAAVRALADTLRLEMLRYSCAASAYSIHIAFPGDFVSPGFYQEQQTKTALTKRMQGLEGTLEELVARYPSSEQVALGIVDAVNKGEFIICKDSSSASLLFTGMQGPSPKRGFGVFDSLMGVINENPQLATLNPASRKSRFSNTQKRLDSAATQLNDFINRAAKAQIVKEEPCSGSQESPWEVLDEEEVKKLAQDAEDAKEWVVLGKTEVEKKKQLEGIKKGR</sequence>
<dbReference type="PANTHER" id="PTHR43550:SF3">
    <property type="entry name" value="3-KETODIHYDROSPHINGOSINE REDUCTASE"/>
    <property type="match status" value="1"/>
</dbReference>
<dbReference type="PANTHER" id="PTHR43550">
    <property type="entry name" value="3-KETODIHYDROSPHINGOSINE REDUCTASE"/>
    <property type="match status" value="1"/>
</dbReference>
<gene>
    <name evidence="2" type="ORF">FB567DRAFT_604532</name>
</gene>
<keyword evidence="3" id="KW-1185">Reference proteome</keyword>
<dbReference type="AlphaFoldDB" id="A0A8K0R1E1"/>
<dbReference type="PRINTS" id="PR00081">
    <property type="entry name" value="GDHRDH"/>
</dbReference>
<dbReference type="InterPro" id="IPR036291">
    <property type="entry name" value="NAD(P)-bd_dom_sf"/>
</dbReference>